<protein>
    <submittedName>
        <fullName evidence="5">Putative oxygenase</fullName>
    </submittedName>
</protein>
<keyword evidence="2" id="KW-0285">Flavoprotein</keyword>
<dbReference type="PANTHER" id="PTHR43004">
    <property type="entry name" value="TRK SYSTEM POTASSIUM UPTAKE PROTEIN"/>
    <property type="match status" value="1"/>
</dbReference>
<dbReference type="Gene3D" id="3.30.70.2450">
    <property type="match status" value="1"/>
</dbReference>
<dbReference type="AlphaFoldDB" id="F6K0X5"/>
<keyword evidence="3" id="KW-0274">FAD</keyword>
<evidence type="ECO:0000256" key="2">
    <source>
        <dbReference type="ARBA" id="ARBA00022630"/>
    </source>
</evidence>
<dbReference type="InterPro" id="IPR050641">
    <property type="entry name" value="RIFMO-like"/>
</dbReference>
<dbReference type="GO" id="GO:0071949">
    <property type="term" value="F:FAD binding"/>
    <property type="evidence" value="ECO:0007669"/>
    <property type="project" value="InterPro"/>
</dbReference>
<dbReference type="Gene3D" id="3.50.50.60">
    <property type="entry name" value="FAD/NAD(P)-binding domain"/>
    <property type="match status" value="1"/>
</dbReference>
<dbReference type="GO" id="GO:0016709">
    <property type="term" value="F:oxidoreductase activity, acting on paired donors, with incorporation or reduction of molecular oxygen, NAD(P)H as one donor, and incorporation of one atom of oxygen"/>
    <property type="evidence" value="ECO:0007669"/>
    <property type="project" value="UniProtKB-ARBA"/>
</dbReference>
<feature type="domain" description="FAD-binding" evidence="4">
    <location>
        <begin position="4"/>
        <end position="334"/>
    </location>
</feature>
<reference evidence="5" key="1">
    <citation type="submission" date="2010-05" db="EMBL/GenBank/DDBJ databases">
        <title>Fluostatin gene cluster.</title>
        <authorList>
            <person name="Feng Z."/>
            <person name="Brady S.F."/>
        </authorList>
    </citation>
    <scope>NUCLEOTIDE SEQUENCE</scope>
</reference>
<name>F6K0X5_9BACT</name>
<dbReference type="Pfam" id="PF21274">
    <property type="entry name" value="Rng_hyd_C"/>
    <property type="match status" value="1"/>
</dbReference>
<dbReference type="InterPro" id="IPR036188">
    <property type="entry name" value="FAD/NAD-bd_sf"/>
</dbReference>
<organism evidence="5">
    <name type="scientific">uncultured bacterium BAC AB649/1850</name>
    <dbReference type="NCBI Taxonomy" id="1037453"/>
    <lineage>
        <taxon>Bacteria</taxon>
        <taxon>environmental samples</taxon>
    </lineage>
</organism>
<dbReference type="Pfam" id="PF01494">
    <property type="entry name" value="FAD_binding_3"/>
    <property type="match status" value="1"/>
</dbReference>
<dbReference type="PANTHER" id="PTHR43004:SF19">
    <property type="entry name" value="BINDING MONOOXYGENASE, PUTATIVE (JCVI)-RELATED"/>
    <property type="match status" value="1"/>
</dbReference>
<evidence type="ECO:0000256" key="1">
    <source>
        <dbReference type="ARBA" id="ARBA00001974"/>
    </source>
</evidence>
<dbReference type="SUPFAM" id="SSF51905">
    <property type="entry name" value="FAD/NAD(P)-binding domain"/>
    <property type="match status" value="1"/>
</dbReference>
<accession>F6K0X5</accession>
<evidence type="ECO:0000256" key="3">
    <source>
        <dbReference type="ARBA" id="ARBA00022827"/>
    </source>
</evidence>
<proteinExistence type="predicted"/>
<dbReference type="Gene3D" id="3.40.30.120">
    <property type="match status" value="1"/>
</dbReference>
<dbReference type="EMBL" id="HM193369">
    <property type="protein sequence ID" value="AEE65478.1"/>
    <property type="molecule type" value="Genomic_DNA"/>
</dbReference>
<comment type="cofactor">
    <cofactor evidence="1">
        <name>FAD</name>
        <dbReference type="ChEBI" id="CHEBI:57692"/>
    </cofactor>
</comment>
<evidence type="ECO:0000313" key="5">
    <source>
        <dbReference type="EMBL" id="AEE65478.1"/>
    </source>
</evidence>
<dbReference type="InterPro" id="IPR002938">
    <property type="entry name" value="FAD-bd"/>
</dbReference>
<sequence>MNAGVIVVGAGPVGLMLAGELKLAGATVAVYDRLPAPSGESRALGFPRRVAEIFDQRGLLSRLGPLRWGQQGHFGGVRIDLDMLPENHHGVLGLPQARTEQVLGDWLEELGVPVHRGADLVGLRQTGDEVTVVFDGPSGRHEVTAGYVVGCDGGGSTVRALGGFTAPREEPSRGMYMADITGVEVEQRPIGRRVPGGHMVLSVSLGDGYYRVLVHDRDLRPPAGGPPPSVAEVADAWQRMTGESLHGATARWTAAFSNASSLATEFRRGRVLLAGDAAHETPPLAGWALSTGIQDAVNLGWKLAAVATGRAGDDLLDSYHSERHPFGAQLVRNTHAASLLYLSDDDMNPVRDMMGELMTYPGAAGHLAGMVSGLTVRYDMGLGDHPLLGLRMPVDRELERSTGGRVRIADLLRTGHGLLIDAGGLTDAARAAAERVDRLDVVTGSWLPGDGETGPAAVLIRPDGYIAWVAPGDIDLPAAISRWFGPVHASV</sequence>
<dbReference type="PRINTS" id="PR00420">
    <property type="entry name" value="RNGMNOXGNASE"/>
</dbReference>
<evidence type="ECO:0000259" key="4">
    <source>
        <dbReference type="Pfam" id="PF01494"/>
    </source>
</evidence>